<dbReference type="CDD" id="cd07817">
    <property type="entry name" value="SRPBCC_8"/>
    <property type="match status" value="1"/>
</dbReference>
<keyword evidence="5" id="KW-1185">Reference proteome</keyword>
<accession>A0A3B7MKP6</accession>
<sequence>MKTYDAMKTWMDDPVLPNIKTNNVINVSWPERLLSATTGVALIGHGVRHFTKHPVKSFLQGMIGGFLLYRGASGSCPAYAAMGKTRDVRRTAAINVRTTLVVNKPRHEVYRFWRKLENLPSFMHHLAKVREVDQVHSRWEAIVPANLGRIRWNAEIVKDEYGVLIGWHSIAGSAIENAGKVEFRDVEEGTELRVTITYRPPAGDIGVAIARILNPAFERIVEHDIQKFKDYIEGTTPAEFEGIQR</sequence>
<reference evidence="4 5" key="1">
    <citation type="submission" date="2018-09" db="EMBL/GenBank/DDBJ databases">
        <title>Genome sequencing of strain 6GH32-13.</title>
        <authorList>
            <person name="Weon H.-Y."/>
            <person name="Heo J."/>
            <person name="Kwon S.-W."/>
        </authorList>
    </citation>
    <scope>NUCLEOTIDE SEQUENCE [LARGE SCALE GENOMIC DNA]</scope>
    <source>
        <strain evidence="4 5">5GH32-13</strain>
    </source>
</reference>
<gene>
    <name evidence="4" type="ORF">D3H65_07530</name>
</gene>
<dbReference type="InterPro" id="IPR021309">
    <property type="entry name" value="YgaP-like_TM"/>
</dbReference>
<dbReference type="Gene3D" id="3.30.530.20">
    <property type="match status" value="1"/>
</dbReference>
<feature type="domain" description="Coenzyme Q-binding protein COQ10 START" evidence="2">
    <location>
        <begin position="102"/>
        <end position="212"/>
    </location>
</feature>
<evidence type="ECO:0000259" key="2">
    <source>
        <dbReference type="Pfam" id="PF03364"/>
    </source>
</evidence>
<dbReference type="KEGG" id="pseg:D3H65_07530"/>
<dbReference type="Pfam" id="PF11127">
    <property type="entry name" value="YgaP-like_TM"/>
    <property type="match status" value="1"/>
</dbReference>
<comment type="similarity">
    <text evidence="1">Belongs to the ribosome association toxin RatA family.</text>
</comment>
<dbReference type="Proteomes" id="UP000263900">
    <property type="component" value="Chromosome"/>
</dbReference>
<evidence type="ECO:0000313" key="4">
    <source>
        <dbReference type="EMBL" id="AXY73839.1"/>
    </source>
</evidence>
<dbReference type="Pfam" id="PF03364">
    <property type="entry name" value="Polyketide_cyc"/>
    <property type="match status" value="1"/>
</dbReference>
<evidence type="ECO:0000313" key="5">
    <source>
        <dbReference type="Proteomes" id="UP000263900"/>
    </source>
</evidence>
<feature type="domain" description="Inner membrane protein YgaP-like transmembrane" evidence="3">
    <location>
        <begin position="26"/>
        <end position="86"/>
    </location>
</feature>
<dbReference type="PANTHER" id="PTHR33824">
    <property type="entry name" value="POLYKETIDE CYCLASE/DEHYDRASE AND LIPID TRANSPORT SUPERFAMILY PROTEIN"/>
    <property type="match status" value="1"/>
</dbReference>
<dbReference type="AlphaFoldDB" id="A0A3B7MKP6"/>
<protein>
    <submittedName>
        <fullName evidence="4">DUF2892 domain-containing protein</fullName>
    </submittedName>
</protein>
<dbReference type="PANTHER" id="PTHR33824:SF7">
    <property type="entry name" value="POLYKETIDE CYCLASE_DEHYDRASE AND LIPID TRANSPORT SUPERFAMILY PROTEIN"/>
    <property type="match status" value="1"/>
</dbReference>
<dbReference type="InterPro" id="IPR023393">
    <property type="entry name" value="START-like_dom_sf"/>
</dbReference>
<evidence type="ECO:0000259" key="3">
    <source>
        <dbReference type="Pfam" id="PF11127"/>
    </source>
</evidence>
<proteinExistence type="inferred from homology"/>
<dbReference type="RefSeq" id="WP_119049674.1">
    <property type="nucleotide sequence ID" value="NZ_CP032157.1"/>
</dbReference>
<dbReference type="EMBL" id="CP032157">
    <property type="protein sequence ID" value="AXY73839.1"/>
    <property type="molecule type" value="Genomic_DNA"/>
</dbReference>
<evidence type="ECO:0000256" key="1">
    <source>
        <dbReference type="ARBA" id="ARBA00008918"/>
    </source>
</evidence>
<name>A0A3B7MKP6_9BACT</name>
<dbReference type="OrthoDB" id="9797595at2"/>
<dbReference type="InterPro" id="IPR047137">
    <property type="entry name" value="ORF3"/>
</dbReference>
<organism evidence="4 5">
    <name type="scientific">Paraflavitalea soli</name>
    <dbReference type="NCBI Taxonomy" id="2315862"/>
    <lineage>
        <taxon>Bacteria</taxon>
        <taxon>Pseudomonadati</taxon>
        <taxon>Bacteroidota</taxon>
        <taxon>Chitinophagia</taxon>
        <taxon>Chitinophagales</taxon>
        <taxon>Chitinophagaceae</taxon>
        <taxon>Paraflavitalea</taxon>
    </lineage>
</organism>
<dbReference type="SUPFAM" id="SSF55961">
    <property type="entry name" value="Bet v1-like"/>
    <property type="match status" value="1"/>
</dbReference>
<dbReference type="InterPro" id="IPR005031">
    <property type="entry name" value="COQ10_START"/>
</dbReference>